<dbReference type="AlphaFoldDB" id="A0A9P0KA62"/>
<organism evidence="1 2">
    <name type="scientific">Acanthoscelides obtectus</name>
    <name type="common">Bean weevil</name>
    <name type="synonym">Bruchus obtectus</name>
    <dbReference type="NCBI Taxonomy" id="200917"/>
    <lineage>
        <taxon>Eukaryota</taxon>
        <taxon>Metazoa</taxon>
        <taxon>Ecdysozoa</taxon>
        <taxon>Arthropoda</taxon>
        <taxon>Hexapoda</taxon>
        <taxon>Insecta</taxon>
        <taxon>Pterygota</taxon>
        <taxon>Neoptera</taxon>
        <taxon>Endopterygota</taxon>
        <taxon>Coleoptera</taxon>
        <taxon>Polyphaga</taxon>
        <taxon>Cucujiformia</taxon>
        <taxon>Chrysomeloidea</taxon>
        <taxon>Chrysomelidae</taxon>
        <taxon>Bruchinae</taxon>
        <taxon>Bruchini</taxon>
        <taxon>Acanthoscelides</taxon>
    </lineage>
</organism>
<protein>
    <submittedName>
        <fullName evidence="1">Uncharacterized protein</fullName>
    </submittedName>
</protein>
<evidence type="ECO:0000313" key="1">
    <source>
        <dbReference type="EMBL" id="CAH1971055.1"/>
    </source>
</evidence>
<comment type="caution">
    <text evidence="1">The sequence shown here is derived from an EMBL/GenBank/DDBJ whole genome shotgun (WGS) entry which is preliminary data.</text>
</comment>
<gene>
    <name evidence="1" type="ORF">ACAOBT_LOCUS9244</name>
</gene>
<evidence type="ECO:0000313" key="2">
    <source>
        <dbReference type="Proteomes" id="UP001152888"/>
    </source>
</evidence>
<dbReference type="Proteomes" id="UP001152888">
    <property type="component" value="Unassembled WGS sequence"/>
</dbReference>
<sequence>MYAASMNKYLPYKQYDTGRVFFEDDLVLLLPIEHNVILRRLISNHLATFIWELDKERRHSKLHFSTRL</sequence>
<proteinExistence type="predicted"/>
<reference evidence="1" key="1">
    <citation type="submission" date="2022-03" db="EMBL/GenBank/DDBJ databases">
        <authorList>
            <person name="Sayadi A."/>
        </authorList>
    </citation>
    <scope>NUCLEOTIDE SEQUENCE</scope>
</reference>
<dbReference type="EMBL" id="CAKOFQ010006781">
    <property type="protein sequence ID" value="CAH1971055.1"/>
    <property type="molecule type" value="Genomic_DNA"/>
</dbReference>
<accession>A0A9P0KA62</accession>
<name>A0A9P0KA62_ACAOB</name>
<keyword evidence="2" id="KW-1185">Reference proteome</keyword>